<accession>A0AAD4I5C6</accession>
<dbReference type="PANTHER" id="PTHR43662">
    <property type="match status" value="1"/>
</dbReference>
<dbReference type="PANTHER" id="PTHR43662:SF5">
    <property type="entry name" value="DUF1996 DOMAIN-CONTAINING PROTEIN"/>
    <property type="match status" value="1"/>
</dbReference>
<reference evidence="2" key="1">
    <citation type="submission" date="2021-07" db="EMBL/GenBank/DDBJ databases">
        <title>Genome Resource of American Ginseng Black Spot Pathogen Alternaria panax.</title>
        <authorList>
            <person name="Qiu C."/>
            <person name="Wang W."/>
            <person name="Liu Z."/>
        </authorList>
    </citation>
    <scope>NUCLEOTIDE SEQUENCE</scope>
    <source>
        <strain evidence="2">BNCC115425</strain>
    </source>
</reference>
<feature type="domain" description="DUF1996" evidence="1">
    <location>
        <begin position="5"/>
        <end position="144"/>
    </location>
</feature>
<evidence type="ECO:0000313" key="3">
    <source>
        <dbReference type="Proteomes" id="UP001199106"/>
    </source>
</evidence>
<evidence type="ECO:0000313" key="2">
    <source>
        <dbReference type="EMBL" id="KAG9189435.1"/>
    </source>
</evidence>
<dbReference type="AlphaFoldDB" id="A0AAD4I5C6"/>
<dbReference type="Pfam" id="PF09362">
    <property type="entry name" value="DUF1996"/>
    <property type="match status" value="1"/>
</dbReference>
<gene>
    <name evidence="2" type="ORF">G6011_06303</name>
</gene>
<protein>
    <recommendedName>
        <fullName evidence="1">DUF1996 domain-containing protein</fullName>
    </recommendedName>
</protein>
<evidence type="ECO:0000259" key="1">
    <source>
        <dbReference type="Pfam" id="PF09362"/>
    </source>
</evidence>
<sequence>MFVKVHQIVGGNAFNATITGDIGEQGSYFSNYWTAAMYFKHQNGSYKRVPIYPNAQLGFDGQDADHIKGGMTIYYTQKDFNSSDLSNPMVKLAKGFRMTVGNPSTTTLNGTKKGLAYTCLKTILTRGYETPDFPKEPCPAGIMAIQ</sequence>
<organism evidence="2 3">
    <name type="scientific">Alternaria panax</name>
    <dbReference type="NCBI Taxonomy" id="48097"/>
    <lineage>
        <taxon>Eukaryota</taxon>
        <taxon>Fungi</taxon>
        <taxon>Dikarya</taxon>
        <taxon>Ascomycota</taxon>
        <taxon>Pezizomycotina</taxon>
        <taxon>Dothideomycetes</taxon>
        <taxon>Pleosporomycetidae</taxon>
        <taxon>Pleosporales</taxon>
        <taxon>Pleosporineae</taxon>
        <taxon>Pleosporaceae</taxon>
        <taxon>Alternaria</taxon>
        <taxon>Alternaria sect. Panax</taxon>
    </lineage>
</organism>
<dbReference type="EMBL" id="JAANER010000005">
    <property type="protein sequence ID" value="KAG9189435.1"/>
    <property type="molecule type" value="Genomic_DNA"/>
</dbReference>
<proteinExistence type="predicted"/>
<keyword evidence="3" id="KW-1185">Reference proteome</keyword>
<dbReference type="InterPro" id="IPR018535">
    <property type="entry name" value="DUF1996"/>
</dbReference>
<name>A0AAD4I5C6_9PLEO</name>
<dbReference type="Proteomes" id="UP001199106">
    <property type="component" value="Unassembled WGS sequence"/>
</dbReference>
<comment type="caution">
    <text evidence="2">The sequence shown here is derived from an EMBL/GenBank/DDBJ whole genome shotgun (WGS) entry which is preliminary data.</text>
</comment>